<feature type="repeat" description="PPR" evidence="3">
    <location>
        <begin position="440"/>
        <end position="474"/>
    </location>
</feature>
<protein>
    <recommendedName>
        <fullName evidence="6">Pentatricopeptide repeat-containing protein</fullName>
    </recommendedName>
</protein>
<evidence type="ECO:0000256" key="2">
    <source>
        <dbReference type="ARBA" id="ARBA00022737"/>
    </source>
</evidence>
<dbReference type="AlphaFoldDB" id="A0AA88DUY7"/>
<keyword evidence="2" id="KW-0677">Repeat</keyword>
<reference evidence="4" key="1">
    <citation type="submission" date="2023-07" db="EMBL/GenBank/DDBJ databases">
        <title>draft genome sequence of fig (Ficus carica).</title>
        <authorList>
            <person name="Takahashi T."/>
            <person name="Nishimura K."/>
        </authorList>
    </citation>
    <scope>NUCLEOTIDE SEQUENCE</scope>
</reference>
<evidence type="ECO:0000313" key="5">
    <source>
        <dbReference type="Proteomes" id="UP001187192"/>
    </source>
</evidence>
<dbReference type="Pfam" id="PF13041">
    <property type="entry name" value="PPR_2"/>
    <property type="match status" value="7"/>
</dbReference>
<dbReference type="NCBIfam" id="TIGR00756">
    <property type="entry name" value="PPR"/>
    <property type="match status" value="13"/>
</dbReference>
<sequence length="1066" mass="119280">MLSSKIPPLQTLLKRGFTPTLKSLNQFLNFLSQARKFKLIICFYSQSSFNGIMGNSKTRSIFTWALLKSRKHEEAERFMKTHMVKSSDFWRTRFWDALVRGFCTDEKDPEKALLLLRECLKIRGSFLPSSFTFCSLIHGFSFKGDMSRAIEVLELMTKVEYPFDNFVCSSVLAGFCRIGKPEFAVGFFENALSSGALKPNAVTYTALVGALCKLGRVNEVDDLVCRMKKEGVECDVVFLSSWICGYISEGLLTEVFRRNQHMVEKGISHDVVSYTVLVDGFSKLGDVEKAVGFLEKMRNGRLEPNLITFTAIVLGFCKKGKLDEAFAVFKMVEDMGIEVDEFLYATLIDGCCRKGDLDCVFNLLNEMEKRGISPSIVTYNIIMNGLCKFGRTTEAAEVSKGIIGDTITYSTLLHGFVKEENLAGILETKKRLEESGVPMDVVMCNILIKALFMVGAFEDAYILYKGMPEKHLSPDSVTYFTLMNGYCKVGRIDEALEIFNEFRSTSVSAVACYNCLIRGLCEKGMADMAIDMFIEFNEKGLPLNVGVYMALIKSVIEEKGAAGVSNLVLALDNTSPEVYDFLCNKAISFLCKRRNANAAFEVLVVMRTKGSNLTSKSYYLIVKGLVTSGNKWLGIVLLTSFLKEYGLDEISKILAFYLCLKDVNIARLFLDKMKGNSVTVTLPRTLFKELVKDGRVLDAYKLVVEAEDNLPVMDVHDYTYVVHGLSKEGYISEALDLFNLAKKKGIALNIVSYNTIINALCRQGCLVAAFRLFDSLEEIHLTPSEVTYAILVGALCRDGFLLDAKHLFRRMLLSGYKPDTRVYNSLIDGYSRNGQMEEALKLVHDLEVNGLTPDEFTVSALINGCCHKGDMEGALEYFFEFNRKAVSPDFLGFMYLVRGLCAKGRMEEARSVIREMLQTVSVMELLNKVDTEVESEPLESILIGLCEQGSIKEAVTMLNEVASIFFPPQISRPYLNGSHIAEKPHEREAFGGSVFSESLTFPERSDVPFRSVGMKGKAISKDLDHLGRGSQFHNFEDFYSVVASLCSRGELQKASHLAKKILQKSD</sequence>
<feature type="repeat" description="PPR" evidence="3">
    <location>
        <begin position="784"/>
        <end position="818"/>
    </location>
</feature>
<name>A0AA88DUY7_FICCA</name>
<keyword evidence="5" id="KW-1185">Reference proteome</keyword>
<feature type="repeat" description="PPR" evidence="3">
    <location>
        <begin position="475"/>
        <end position="509"/>
    </location>
</feature>
<feature type="repeat" description="PPR" evidence="3">
    <location>
        <begin position="749"/>
        <end position="783"/>
    </location>
</feature>
<feature type="repeat" description="PPR" evidence="3">
    <location>
        <begin position="340"/>
        <end position="374"/>
    </location>
</feature>
<comment type="similarity">
    <text evidence="1">Belongs to the PPR family. P subfamily.</text>
</comment>
<proteinExistence type="inferred from homology"/>
<dbReference type="InterPro" id="IPR002885">
    <property type="entry name" value="PPR_rpt"/>
</dbReference>
<evidence type="ECO:0000256" key="3">
    <source>
        <dbReference type="PROSITE-ProRule" id="PRU00708"/>
    </source>
</evidence>
<dbReference type="InterPro" id="IPR011990">
    <property type="entry name" value="TPR-like_helical_dom_sf"/>
</dbReference>
<feature type="repeat" description="PPR" evidence="3">
    <location>
        <begin position="854"/>
        <end position="888"/>
    </location>
</feature>
<dbReference type="EMBL" id="BTGU01000122">
    <property type="protein sequence ID" value="GMN62053.1"/>
    <property type="molecule type" value="Genomic_DNA"/>
</dbReference>
<feature type="repeat" description="PPR" evidence="3">
    <location>
        <begin position="200"/>
        <end position="234"/>
    </location>
</feature>
<dbReference type="Pfam" id="PF01535">
    <property type="entry name" value="PPR"/>
    <property type="match status" value="4"/>
</dbReference>
<organism evidence="4 5">
    <name type="scientific">Ficus carica</name>
    <name type="common">Common fig</name>
    <dbReference type="NCBI Taxonomy" id="3494"/>
    <lineage>
        <taxon>Eukaryota</taxon>
        <taxon>Viridiplantae</taxon>
        <taxon>Streptophyta</taxon>
        <taxon>Embryophyta</taxon>
        <taxon>Tracheophyta</taxon>
        <taxon>Spermatophyta</taxon>
        <taxon>Magnoliopsida</taxon>
        <taxon>eudicotyledons</taxon>
        <taxon>Gunneridae</taxon>
        <taxon>Pentapetalae</taxon>
        <taxon>rosids</taxon>
        <taxon>fabids</taxon>
        <taxon>Rosales</taxon>
        <taxon>Moraceae</taxon>
        <taxon>Ficeae</taxon>
        <taxon>Ficus</taxon>
    </lineage>
</organism>
<evidence type="ECO:0000256" key="1">
    <source>
        <dbReference type="ARBA" id="ARBA00007626"/>
    </source>
</evidence>
<feature type="repeat" description="PPR" evidence="3">
    <location>
        <begin position="270"/>
        <end position="304"/>
    </location>
</feature>
<dbReference type="PANTHER" id="PTHR47932">
    <property type="entry name" value="ATPASE EXPRESSION PROTEIN 3"/>
    <property type="match status" value="1"/>
</dbReference>
<feature type="repeat" description="PPR" evidence="3">
    <location>
        <begin position="405"/>
        <end position="439"/>
    </location>
</feature>
<dbReference type="PANTHER" id="PTHR47932:SF63">
    <property type="entry name" value="OS08G0290000 PROTEIN"/>
    <property type="match status" value="1"/>
</dbReference>
<feature type="repeat" description="PPR" evidence="3">
    <location>
        <begin position="714"/>
        <end position="748"/>
    </location>
</feature>
<comment type="caution">
    <text evidence="4">The sequence shown here is derived from an EMBL/GenBank/DDBJ whole genome shotgun (WGS) entry which is preliminary data.</text>
</comment>
<dbReference type="Gene3D" id="1.25.40.10">
    <property type="entry name" value="Tetratricopeptide repeat domain"/>
    <property type="match status" value="6"/>
</dbReference>
<evidence type="ECO:0000313" key="4">
    <source>
        <dbReference type="EMBL" id="GMN62053.1"/>
    </source>
</evidence>
<dbReference type="PROSITE" id="PS51375">
    <property type="entry name" value="PPR"/>
    <property type="match status" value="12"/>
</dbReference>
<accession>A0AA88DUY7</accession>
<dbReference type="Proteomes" id="UP001187192">
    <property type="component" value="Unassembled WGS sequence"/>
</dbReference>
<dbReference type="GO" id="GO:0003729">
    <property type="term" value="F:mRNA binding"/>
    <property type="evidence" value="ECO:0007669"/>
    <property type="project" value="TreeGrafter"/>
</dbReference>
<feature type="repeat" description="PPR" evidence="3">
    <location>
        <begin position="305"/>
        <end position="339"/>
    </location>
</feature>
<gene>
    <name evidence="4" type="ORF">TIFTF001_031136</name>
</gene>
<evidence type="ECO:0008006" key="6">
    <source>
        <dbReference type="Google" id="ProtNLM"/>
    </source>
</evidence>
<feature type="repeat" description="PPR" evidence="3">
    <location>
        <begin position="819"/>
        <end position="853"/>
    </location>
</feature>